<keyword evidence="2" id="KW-0012">Acyltransferase</keyword>
<dbReference type="PANTHER" id="PTHR30068:SF3">
    <property type="entry name" value="PHOSPHOLIPID_GLYCEROL ACYLTRANSFERASE DOMAIN-CONTAINING PROTEIN"/>
    <property type="match status" value="1"/>
</dbReference>
<dbReference type="EMBL" id="JAFKCZ010000013">
    <property type="protein sequence ID" value="MBN7798296.1"/>
    <property type="molecule type" value="Genomic_DNA"/>
</dbReference>
<dbReference type="PANTHER" id="PTHR30068">
    <property type="entry name" value="URONATE ISOMERASE"/>
    <property type="match status" value="1"/>
</dbReference>
<dbReference type="RefSeq" id="WP_206561738.1">
    <property type="nucleotide sequence ID" value="NZ_JAFKCZ010000013.1"/>
</dbReference>
<accession>A0A939DI61</accession>
<evidence type="ECO:0000313" key="2">
    <source>
        <dbReference type="EMBL" id="MBN7798296.1"/>
    </source>
</evidence>
<dbReference type="GO" id="GO:0042840">
    <property type="term" value="P:D-glucuronate catabolic process"/>
    <property type="evidence" value="ECO:0007669"/>
    <property type="project" value="TreeGrafter"/>
</dbReference>
<comment type="caution">
    <text evidence="2">The sequence shown here is derived from an EMBL/GenBank/DDBJ whole genome shotgun (WGS) entry which is preliminary data.</text>
</comment>
<dbReference type="Proteomes" id="UP000664303">
    <property type="component" value="Unassembled WGS sequence"/>
</dbReference>
<dbReference type="InterPro" id="IPR002123">
    <property type="entry name" value="Plipid/glycerol_acylTrfase"/>
</dbReference>
<keyword evidence="2" id="KW-0808">Transferase</keyword>
<gene>
    <name evidence="2" type="ORF">JYP50_16925</name>
</gene>
<reference evidence="2" key="1">
    <citation type="submission" date="2021-02" db="EMBL/GenBank/DDBJ databases">
        <title>PHA producing bacteria isolated from coastal sediment in Guangdong, Shenzhen.</title>
        <authorList>
            <person name="Zheng W."/>
            <person name="Yu S."/>
            <person name="Huang Y."/>
        </authorList>
    </citation>
    <scope>NUCLEOTIDE SEQUENCE</scope>
    <source>
        <strain evidence="2">TN14-10</strain>
    </source>
</reference>
<sequence>MTDTFADTFADIRPYRDEEVPAVLSRLLGDPELLDALAKLRLGRLARLAPGLCRPLVRAYLWRELRGVHDVHGMQMVIKAYMDRMIGDTTGGFSVSGLEQLDPSRPYLFMSNHRDIAMDPAFTNYALHLGGHDTVRIAIGDNLLTKPWVSDLMRLNKSFIVKRSVSGPRELLAASRQLSAYIRHSLLQEGAPVWIAQREGRAKNGVDRTEPAVVKMLAMSRDKQAQSLADFIRELGIVPVAISYELDPCDALKANELHQLATTGRYEKAEQEDVSSIARGIAGAKGRVHVSFGTPLDGDYQDADEVAAAVDEQVVALYCLHPSNLYAYRMLNGEDTALPDDIHQEQGDCSRAAFEARIQAMPEAHRPYALGIYANAVTSKLALLEDRRGSC</sequence>
<dbReference type="GO" id="GO:0019698">
    <property type="term" value="P:D-galacturonate catabolic process"/>
    <property type="evidence" value="ECO:0007669"/>
    <property type="project" value="TreeGrafter"/>
</dbReference>
<dbReference type="AlphaFoldDB" id="A0A939DI61"/>
<dbReference type="SMART" id="SM00563">
    <property type="entry name" value="PlsC"/>
    <property type="match status" value="1"/>
</dbReference>
<protein>
    <submittedName>
        <fullName evidence="2">1-acyl-sn-glycerol-3-phosphate acyltransferase</fullName>
    </submittedName>
</protein>
<dbReference type="GO" id="GO:0016746">
    <property type="term" value="F:acyltransferase activity"/>
    <property type="evidence" value="ECO:0007669"/>
    <property type="project" value="UniProtKB-KW"/>
</dbReference>
<dbReference type="Pfam" id="PF01553">
    <property type="entry name" value="Acyltransferase"/>
    <property type="match status" value="1"/>
</dbReference>
<evidence type="ECO:0000259" key="1">
    <source>
        <dbReference type="SMART" id="SM00563"/>
    </source>
</evidence>
<name>A0A939DI61_9GAMM</name>
<proteinExistence type="predicted"/>
<dbReference type="SUPFAM" id="SSF69593">
    <property type="entry name" value="Glycerol-3-phosphate (1)-acyltransferase"/>
    <property type="match status" value="1"/>
</dbReference>
<evidence type="ECO:0000313" key="3">
    <source>
        <dbReference type="Proteomes" id="UP000664303"/>
    </source>
</evidence>
<organism evidence="2 3">
    <name type="scientific">Parahaliea mediterranea</name>
    <dbReference type="NCBI Taxonomy" id="651086"/>
    <lineage>
        <taxon>Bacteria</taxon>
        <taxon>Pseudomonadati</taxon>
        <taxon>Pseudomonadota</taxon>
        <taxon>Gammaproteobacteria</taxon>
        <taxon>Cellvibrionales</taxon>
        <taxon>Halieaceae</taxon>
        <taxon>Parahaliea</taxon>
    </lineage>
</organism>
<feature type="domain" description="Phospholipid/glycerol acyltransferase" evidence="1">
    <location>
        <begin position="107"/>
        <end position="245"/>
    </location>
</feature>
<keyword evidence="3" id="KW-1185">Reference proteome</keyword>